<protein>
    <submittedName>
        <fullName evidence="1">Uncharacterized protein</fullName>
    </submittedName>
</protein>
<accession>A0A2W7I951</accession>
<dbReference type="EMBL" id="QKYV01000003">
    <property type="protein sequence ID" value="PZW41595.1"/>
    <property type="molecule type" value="Genomic_DNA"/>
</dbReference>
<comment type="caution">
    <text evidence="1">The sequence shown here is derived from an EMBL/GenBank/DDBJ whole genome shotgun (WGS) entry which is preliminary data.</text>
</comment>
<proteinExistence type="predicted"/>
<evidence type="ECO:0000313" key="1">
    <source>
        <dbReference type="EMBL" id="PZW41595.1"/>
    </source>
</evidence>
<sequence length="84" mass="9304">MISPKENAELSKILGKNYTSGVISILNDKGITNKIGNSYSPSSVRQVFNGITENIDIELAIFELRDQLKAKQIRLEKLRAIANA</sequence>
<dbReference type="AlphaFoldDB" id="A0A2W7I951"/>
<keyword evidence="2" id="KW-1185">Reference proteome</keyword>
<gene>
    <name evidence="1" type="ORF">LX95_01276</name>
</gene>
<dbReference type="RefSeq" id="WP_111540600.1">
    <property type="nucleotide sequence ID" value="NZ_QKYV01000003.1"/>
</dbReference>
<dbReference type="Proteomes" id="UP000249542">
    <property type="component" value="Unassembled WGS sequence"/>
</dbReference>
<organism evidence="1 2">
    <name type="scientific">Mesonia algae</name>
    <dbReference type="NCBI Taxonomy" id="213248"/>
    <lineage>
        <taxon>Bacteria</taxon>
        <taxon>Pseudomonadati</taxon>
        <taxon>Bacteroidota</taxon>
        <taxon>Flavobacteriia</taxon>
        <taxon>Flavobacteriales</taxon>
        <taxon>Flavobacteriaceae</taxon>
        <taxon>Mesonia</taxon>
    </lineage>
</organism>
<evidence type="ECO:0000313" key="2">
    <source>
        <dbReference type="Proteomes" id="UP000249542"/>
    </source>
</evidence>
<reference evidence="1 2" key="1">
    <citation type="submission" date="2018-06" db="EMBL/GenBank/DDBJ databases">
        <title>Genomic Encyclopedia of Archaeal and Bacterial Type Strains, Phase II (KMG-II): from individual species to whole genera.</title>
        <authorList>
            <person name="Goeker M."/>
        </authorList>
    </citation>
    <scope>NUCLEOTIDE SEQUENCE [LARGE SCALE GENOMIC DNA]</scope>
    <source>
        <strain evidence="1 2">DSM 15361</strain>
    </source>
</reference>
<name>A0A2W7I951_9FLAO</name>